<dbReference type="Pfam" id="PF18313">
    <property type="entry name" value="TLP1_add_C"/>
    <property type="match status" value="1"/>
</dbReference>
<dbReference type="Gene3D" id="2.40.50.840">
    <property type="match status" value="1"/>
</dbReference>
<evidence type="ECO:0000259" key="5">
    <source>
        <dbReference type="Pfam" id="PF18313"/>
    </source>
</evidence>
<dbReference type="Proteomes" id="UP000799302">
    <property type="component" value="Unassembled WGS sequence"/>
</dbReference>
<evidence type="ECO:0000313" key="7">
    <source>
        <dbReference type="Proteomes" id="UP000799302"/>
    </source>
</evidence>
<dbReference type="OrthoDB" id="435240at2759"/>
<dbReference type="AlphaFoldDB" id="A0A6A6UMW6"/>
<gene>
    <name evidence="6" type="ORF">BT63DRAFT_421745</name>
</gene>
<dbReference type="SUPFAM" id="SSF53901">
    <property type="entry name" value="Thiolase-like"/>
    <property type="match status" value="1"/>
</dbReference>
<dbReference type="EMBL" id="MU004231">
    <property type="protein sequence ID" value="KAF2673609.1"/>
    <property type="molecule type" value="Genomic_DNA"/>
</dbReference>
<sequence length="520" mass="56362">MSATPVVIGVGDIINRSSKVEDAIEPLQLIIKAVQNAIRDSGASDAAQRKLQLSIDSVDIVLPWTWPYSNLPGLVAQSLDLKPTHCETSPHGGNQPARLFDEAARRVSQRKCRVAVIAGGEALASLTSCAAKGKLPPPGWTPVDKNVDSVFSPTTRELGGDLGGIHSIGAPIQVYPLYENAFRAARNQSIQENNDESAQLYADFAEVASQNPMAWSYGKPPSTKIEIGTVSKKNRNICFPYPLLMNAFNNVNLAGACIITSTETAEQLEISKDRWIYPLGGAGTRDAYGFWERPNFYSSPSISQSLDAALKTSNISVNDIDLFDFYSCFPIVPKLACQHLGLPIIGGSKPITLLGGLTSFGGAGNNYSMHAIIEMVRRLRNGREKNGLILANGGTLTYQHVICISSSPRADGSGYPEQDMLPENLEHLPKPRVTRDAVGEVTIETYTIEYDRSGAPSMAYIVCRLKANDDRVLANEADGETLRELASSKVELIGRSGWMSKDPTTEGRGLFSFSDPRSKL</sequence>
<keyword evidence="2" id="KW-0808">Transferase</keyword>
<proteinExistence type="inferred from homology"/>
<feature type="domain" description="Thiolase-like protein type 1 additional C-terminal" evidence="5">
    <location>
        <begin position="421"/>
        <end position="502"/>
    </location>
</feature>
<organism evidence="6 7">
    <name type="scientific">Microthyrium microscopicum</name>
    <dbReference type="NCBI Taxonomy" id="703497"/>
    <lineage>
        <taxon>Eukaryota</taxon>
        <taxon>Fungi</taxon>
        <taxon>Dikarya</taxon>
        <taxon>Ascomycota</taxon>
        <taxon>Pezizomycotina</taxon>
        <taxon>Dothideomycetes</taxon>
        <taxon>Dothideomycetes incertae sedis</taxon>
        <taxon>Microthyriales</taxon>
        <taxon>Microthyriaceae</taxon>
        <taxon>Microthyrium</taxon>
    </lineage>
</organism>
<dbReference type="PANTHER" id="PTHR18919">
    <property type="entry name" value="ACETYL-COA C-ACYLTRANSFERASE"/>
    <property type="match status" value="1"/>
</dbReference>
<dbReference type="InterPro" id="IPR040771">
    <property type="entry name" value="TLP1_add_C"/>
</dbReference>
<name>A0A6A6UMW6_9PEZI</name>
<evidence type="ECO:0000256" key="2">
    <source>
        <dbReference type="ARBA" id="ARBA00022679"/>
    </source>
</evidence>
<dbReference type="GO" id="GO:0016746">
    <property type="term" value="F:acyltransferase activity"/>
    <property type="evidence" value="ECO:0007669"/>
    <property type="project" value="UniProtKB-KW"/>
</dbReference>
<evidence type="ECO:0000256" key="4">
    <source>
        <dbReference type="SAM" id="MobiDB-lite"/>
    </source>
</evidence>
<comment type="similarity">
    <text evidence="1">Belongs to the thiolase-like superfamily. Thiolase family.</text>
</comment>
<evidence type="ECO:0000256" key="1">
    <source>
        <dbReference type="ARBA" id="ARBA00010982"/>
    </source>
</evidence>
<protein>
    <recommendedName>
        <fullName evidence="5">Thiolase-like protein type 1 additional C-terminal domain-containing protein</fullName>
    </recommendedName>
</protein>
<reference evidence="6" key="1">
    <citation type="journal article" date="2020" name="Stud. Mycol.">
        <title>101 Dothideomycetes genomes: a test case for predicting lifestyles and emergence of pathogens.</title>
        <authorList>
            <person name="Haridas S."/>
            <person name="Albert R."/>
            <person name="Binder M."/>
            <person name="Bloem J."/>
            <person name="Labutti K."/>
            <person name="Salamov A."/>
            <person name="Andreopoulos B."/>
            <person name="Baker S."/>
            <person name="Barry K."/>
            <person name="Bills G."/>
            <person name="Bluhm B."/>
            <person name="Cannon C."/>
            <person name="Castanera R."/>
            <person name="Culley D."/>
            <person name="Daum C."/>
            <person name="Ezra D."/>
            <person name="Gonzalez J."/>
            <person name="Henrissat B."/>
            <person name="Kuo A."/>
            <person name="Liang C."/>
            <person name="Lipzen A."/>
            <person name="Lutzoni F."/>
            <person name="Magnuson J."/>
            <person name="Mondo S."/>
            <person name="Nolan M."/>
            <person name="Ohm R."/>
            <person name="Pangilinan J."/>
            <person name="Park H.-J."/>
            <person name="Ramirez L."/>
            <person name="Alfaro M."/>
            <person name="Sun H."/>
            <person name="Tritt A."/>
            <person name="Yoshinaga Y."/>
            <person name="Zwiers L.-H."/>
            <person name="Turgeon B."/>
            <person name="Goodwin S."/>
            <person name="Spatafora J."/>
            <person name="Crous P."/>
            <person name="Grigoriev I."/>
        </authorList>
    </citation>
    <scope>NUCLEOTIDE SEQUENCE</scope>
    <source>
        <strain evidence="6">CBS 115976</strain>
    </source>
</reference>
<dbReference type="InterPro" id="IPR016039">
    <property type="entry name" value="Thiolase-like"/>
</dbReference>
<dbReference type="Gene3D" id="3.40.47.10">
    <property type="match status" value="1"/>
</dbReference>
<keyword evidence="7" id="KW-1185">Reference proteome</keyword>
<evidence type="ECO:0000256" key="3">
    <source>
        <dbReference type="ARBA" id="ARBA00023315"/>
    </source>
</evidence>
<evidence type="ECO:0000313" key="6">
    <source>
        <dbReference type="EMBL" id="KAF2673609.1"/>
    </source>
</evidence>
<keyword evidence="3" id="KW-0012">Acyltransferase</keyword>
<dbReference type="PANTHER" id="PTHR18919:SF139">
    <property type="entry name" value="THIOLASE-LIKE PROTEIN TYPE 1 ADDITIONAL C-TERMINAL DOMAIN-CONTAINING PROTEIN"/>
    <property type="match status" value="1"/>
</dbReference>
<feature type="region of interest" description="Disordered" evidence="4">
    <location>
        <begin position="497"/>
        <end position="520"/>
    </location>
</feature>
<accession>A0A6A6UMW6</accession>